<name>T1JGJ0_STRMM</name>
<dbReference type="EnsemblMetazoa" id="SMAR012963-RA">
    <property type="protein sequence ID" value="SMAR012963-PA"/>
    <property type="gene ID" value="SMAR012963"/>
</dbReference>
<evidence type="ECO:0000313" key="2">
    <source>
        <dbReference type="EnsemblMetazoa" id="SMAR012963-PA"/>
    </source>
</evidence>
<reference evidence="2" key="2">
    <citation type="submission" date="2015-02" db="UniProtKB">
        <authorList>
            <consortium name="EnsemblMetazoa"/>
        </authorList>
    </citation>
    <scope>IDENTIFICATION</scope>
</reference>
<feature type="transmembrane region" description="Helical" evidence="1">
    <location>
        <begin position="30"/>
        <end position="48"/>
    </location>
</feature>
<keyword evidence="1" id="KW-0472">Membrane</keyword>
<dbReference type="HOGENOM" id="CLU_2052548_0_0_1"/>
<evidence type="ECO:0000313" key="3">
    <source>
        <dbReference type="Proteomes" id="UP000014500"/>
    </source>
</evidence>
<reference evidence="3" key="1">
    <citation type="submission" date="2011-05" db="EMBL/GenBank/DDBJ databases">
        <authorList>
            <person name="Richards S.R."/>
            <person name="Qu J."/>
            <person name="Jiang H."/>
            <person name="Jhangiani S.N."/>
            <person name="Agravi P."/>
            <person name="Goodspeed R."/>
            <person name="Gross S."/>
            <person name="Mandapat C."/>
            <person name="Jackson L."/>
            <person name="Mathew T."/>
            <person name="Pu L."/>
            <person name="Thornton R."/>
            <person name="Saada N."/>
            <person name="Wilczek-Boney K.B."/>
            <person name="Lee S."/>
            <person name="Kovar C."/>
            <person name="Wu Y."/>
            <person name="Scherer S.E."/>
            <person name="Worley K.C."/>
            <person name="Muzny D.M."/>
            <person name="Gibbs R."/>
        </authorList>
    </citation>
    <scope>NUCLEOTIDE SEQUENCE</scope>
    <source>
        <strain evidence="3">Brora</strain>
    </source>
</reference>
<sequence>MGIQLDYIYSITFQNLSSSKYRNHRMKSTTAIHLICIFLILAGMQLHVSNGCSNVPGKWCKKNEDCCKGLVCAMDYDNFSNGQCAHAKKRCEKDEDCCQPAICTIDYVKFGDTIWRCKGV</sequence>
<keyword evidence="1" id="KW-0812">Transmembrane</keyword>
<accession>T1JGJ0</accession>
<keyword evidence="3" id="KW-1185">Reference proteome</keyword>
<protein>
    <submittedName>
        <fullName evidence="2">Uncharacterized protein</fullName>
    </submittedName>
</protein>
<dbReference type="PhylomeDB" id="T1JGJ0"/>
<evidence type="ECO:0000256" key="1">
    <source>
        <dbReference type="SAM" id="Phobius"/>
    </source>
</evidence>
<organism evidence="2 3">
    <name type="scientific">Strigamia maritima</name>
    <name type="common">European centipede</name>
    <name type="synonym">Geophilus maritimus</name>
    <dbReference type="NCBI Taxonomy" id="126957"/>
    <lineage>
        <taxon>Eukaryota</taxon>
        <taxon>Metazoa</taxon>
        <taxon>Ecdysozoa</taxon>
        <taxon>Arthropoda</taxon>
        <taxon>Myriapoda</taxon>
        <taxon>Chilopoda</taxon>
        <taxon>Pleurostigmophora</taxon>
        <taxon>Geophilomorpha</taxon>
        <taxon>Linotaeniidae</taxon>
        <taxon>Strigamia</taxon>
    </lineage>
</organism>
<dbReference type="AlphaFoldDB" id="T1JGJ0"/>
<proteinExistence type="predicted"/>
<keyword evidence="1" id="KW-1133">Transmembrane helix</keyword>
<dbReference type="Proteomes" id="UP000014500">
    <property type="component" value="Unassembled WGS sequence"/>
</dbReference>
<dbReference type="EMBL" id="JH432204">
    <property type="status" value="NOT_ANNOTATED_CDS"/>
    <property type="molecule type" value="Genomic_DNA"/>
</dbReference>